<dbReference type="GO" id="GO:0008270">
    <property type="term" value="F:zinc ion binding"/>
    <property type="evidence" value="ECO:0007669"/>
    <property type="project" value="UniProtKB-KW"/>
</dbReference>
<dbReference type="OrthoDB" id="7783476at2759"/>
<dbReference type="Gene3D" id="1.25.40.10">
    <property type="entry name" value="Tetratricopeptide repeat domain"/>
    <property type="match status" value="1"/>
</dbReference>
<organism evidence="12 13">
    <name type="scientific">Polypedilum vanderplanki</name>
    <name type="common">Sleeping chironomid midge</name>
    <dbReference type="NCBI Taxonomy" id="319348"/>
    <lineage>
        <taxon>Eukaryota</taxon>
        <taxon>Metazoa</taxon>
        <taxon>Ecdysozoa</taxon>
        <taxon>Arthropoda</taxon>
        <taxon>Hexapoda</taxon>
        <taxon>Insecta</taxon>
        <taxon>Pterygota</taxon>
        <taxon>Neoptera</taxon>
        <taxon>Endopterygota</taxon>
        <taxon>Diptera</taxon>
        <taxon>Nematocera</taxon>
        <taxon>Chironomoidea</taxon>
        <taxon>Chironomidae</taxon>
        <taxon>Chironominae</taxon>
        <taxon>Polypedilum</taxon>
        <taxon>Polypedilum</taxon>
    </lineage>
</organism>
<keyword evidence="4 8" id="KW-0863">Zinc-finger</keyword>
<reference evidence="12" key="1">
    <citation type="submission" date="2021-03" db="EMBL/GenBank/DDBJ databases">
        <title>Chromosome level genome of the anhydrobiotic midge Polypedilum vanderplanki.</title>
        <authorList>
            <person name="Yoshida Y."/>
            <person name="Kikawada T."/>
            <person name="Gusev O."/>
        </authorList>
    </citation>
    <scope>NUCLEOTIDE SEQUENCE</scope>
    <source>
        <strain evidence="12">NIAS01</strain>
        <tissue evidence="12">Whole body or cell culture</tissue>
    </source>
</reference>
<feature type="domain" description="C2H2-type" evidence="11">
    <location>
        <begin position="309"/>
        <end position="338"/>
    </location>
</feature>
<dbReference type="InterPro" id="IPR036236">
    <property type="entry name" value="Znf_C2H2_sf"/>
</dbReference>
<feature type="repeat" description="TPR" evidence="9">
    <location>
        <begin position="192"/>
        <end position="225"/>
    </location>
</feature>
<dbReference type="AlphaFoldDB" id="A0A9J6C0L1"/>
<dbReference type="GO" id="GO:0000981">
    <property type="term" value="F:DNA-binding transcription factor activity, RNA polymerase II-specific"/>
    <property type="evidence" value="ECO:0007669"/>
    <property type="project" value="TreeGrafter"/>
</dbReference>
<evidence type="ECO:0000256" key="6">
    <source>
        <dbReference type="ARBA" id="ARBA00022833"/>
    </source>
</evidence>
<sequence>MSQNKITEINVKLEKPAKIVIGEIKTIDNESQNKQLPADNQNNDLNRIDCNIKTEINVEDELEVFEISVNNKDRSANMKRSADIDIEIECTENPEIKKIKTEQNELTRRRSLRNETAASIKKKPPKYEEIFNCYKRKEYKECIIYLELVNSMAKDCIEYSILKAACYIHLGQKISEAHKILDDVLKLRPDNVFTIYAKGLASFQEQRWKESIKYFEKALELDKSSMERAEVMLKISKEQLDKEESEQEKISSPAEEEDEAASEEEEIDPEEEEEEESETNSEYDDDNDDENQSTVKESKHAMNIRNKRFGCELCGNKYFGKKFNLDRHNRTIHNRDTPYIAPLPRNYGRRKTSSGTAKIKKEKSEEPIENKEETANEEEAEEENDNDYEDIDDELVDIPISKKKPKFKIRLGSGKVTKAASLSLPSLAPLKAGMARCKVCKKMYRKGSLARHEIIHTGNKPHKCDQCPMAFYQKSDLQRHLTIHSDNFDFECELCDKKFRIKKNLQVHNKRHHSNIV</sequence>
<evidence type="ECO:0000313" key="13">
    <source>
        <dbReference type="Proteomes" id="UP001107558"/>
    </source>
</evidence>
<dbReference type="InterPro" id="IPR011990">
    <property type="entry name" value="TPR-like_helical_dom_sf"/>
</dbReference>
<evidence type="ECO:0000313" key="12">
    <source>
        <dbReference type="EMBL" id="KAG5675448.1"/>
    </source>
</evidence>
<evidence type="ECO:0000256" key="4">
    <source>
        <dbReference type="ARBA" id="ARBA00022771"/>
    </source>
</evidence>
<dbReference type="SMART" id="SM00355">
    <property type="entry name" value="ZnF_C2H2"/>
    <property type="match status" value="4"/>
</dbReference>
<evidence type="ECO:0000256" key="5">
    <source>
        <dbReference type="ARBA" id="ARBA00022803"/>
    </source>
</evidence>
<dbReference type="PANTHER" id="PTHR24394:SF29">
    <property type="entry name" value="MYONEURIN"/>
    <property type="match status" value="1"/>
</dbReference>
<accession>A0A9J6C0L1</accession>
<feature type="region of interest" description="Disordered" evidence="10">
    <location>
        <begin position="237"/>
        <end position="300"/>
    </location>
</feature>
<dbReference type="PROSITE" id="PS50005">
    <property type="entry name" value="TPR"/>
    <property type="match status" value="1"/>
</dbReference>
<dbReference type="Pfam" id="PF07719">
    <property type="entry name" value="TPR_2"/>
    <property type="match status" value="1"/>
</dbReference>
<dbReference type="EMBL" id="JADBJN010000002">
    <property type="protein sequence ID" value="KAG5675448.1"/>
    <property type="molecule type" value="Genomic_DNA"/>
</dbReference>
<feature type="domain" description="C2H2-type" evidence="11">
    <location>
        <begin position="462"/>
        <end position="489"/>
    </location>
</feature>
<evidence type="ECO:0000256" key="10">
    <source>
        <dbReference type="SAM" id="MobiDB-lite"/>
    </source>
</evidence>
<dbReference type="GO" id="GO:0005634">
    <property type="term" value="C:nucleus"/>
    <property type="evidence" value="ECO:0007669"/>
    <property type="project" value="UniProtKB-SubCell"/>
</dbReference>
<feature type="compositionally biased region" description="Basic and acidic residues" evidence="10">
    <location>
        <begin position="362"/>
        <end position="374"/>
    </location>
</feature>
<dbReference type="Gene3D" id="3.30.160.60">
    <property type="entry name" value="Classic Zinc Finger"/>
    <property type="match status" value="3"/>
</dbReference>
<dbReference type="PANTHER" id="PTHR24394">
    <property type="entry name" value="ZINC FINGER PROTEIN"/>
    <property type="match status" value="1"/>
</dbReference>
<dbReference type="InterPro" id="IPR013105">
    <property type="entry name" value="TPR_2"/>
</dbReference>
<feature type="domain" description="C2H2-type" evidence="11">
    <location>
        <begin position="490"/>
        <end position="517"/>
    </location>
</feature>
<evidence type="ECO:0000256" key="9">
    <source>
        <dbReference type="PROSITE-ProRule" id="PRU00339"/>
    </source>
</evidence>
<dbReference type="SUPFAM" id="SSF48452">
    <property type="entry name" value="TPR-like"/>
    <property type="match status" value="1"/>
</dbReference>
<dbReference type="SMART" id="SM00028">
    <property type="entry name" value="TPR"/>
    <property type="match status" value="1"/>
</dbReference>
<protein>
    <recommendedName>
        <fullName evidence="11">C2H2-type domain-containing protein</fullName>
    </recommendedName>
</protein>
<keyword evidence="3" id="KW-0677">Repeat</keyword>
<dbReference type="Pfam" id="PF00096">
    <property type="entry name" value="zf-C2H2"/>
    <property type="match status" value="2"/>
</dbReference>
<evidence type="ECO:0000256" key="7">
    <source>
        <dbReference type="ARBA" id="ARBA00023242"/>
    </source>
</evidence>
<evidence type="ECO:0000259" key="11">
    <source>
        <dbReference type="PROSITE" id="PS50157"/>
    </source>
</evidence>
<keyword evidence="5 9" id="KW-0802">TPR repeat</keyword>
<evidence type="ECO:0000256" key="3">
    <source>
        <dbReference type="ARBA" id="ARBA00022737"/>
    </source>
</evidence>
<keyword evidence="7" id="KW-0539">Nucleus</keyword>
<comment type="subcellular location">
    <subcellularLocation>
        <location evidence="1">Nucleus</location>
    </subcellularLocation>
</comment>
<proteinExistence type="predicted"/>
<evidence type="ECO:0000256" key="2">
    <source>
        <dbReference type="ARBA" id="ARBA00022723"/>
    </source>
</evidence>
<name>A0A9J6C0L1_POLVA</name>
<feature type="compositionally biased region" description="Acidic residues" evidence="10">
    <location>
        <begin position="375"/>
        <end position="389"/>
    </location>
</feature>
<dbReference type="PROSITE" id="PS00028">
    <property type="entry name" value="ZINC_FINGER_C2H2_1"/>
    <property type="match status" value="2"/>
</dbReference>
<gene>
    <name evidence="12" type="ORF">PVAND_005352</name>
</gene>
<comment type="caution">
    <text evidence="12">The sequence shown here is derived from an EMBL/GenBank/DDBJ whole genome shotgun (WGS) entry which is preliminary data.</text>
</comment>
<dbReference type="Proteomes" id="UP001107558">
    <property type="component" value="Chromosome 2"/>
</dbReference>
<evidence type="ECO:0000256" key="1">
    <source>
        <dbReference type="ARBA" id="ARBA00004123"/>
    </source>
</evidence>
<keyword evidence="6" id="KW-0862">Zinc</keyword>
<dbReference type="FunFam" id="3.30.160.60:FF:000446">
    <property type="entry name" value="Zinc finger protein"/>
    <property type="match status" value="1"/>
</dbReference>
<dbReference type="InterPro" id="IPR013087">
    <property type="entry name" value="Znf_C2H2_type"/>
</dbReference>
<dbReference type="PROSITE" id="PS50157">
    <property type="entry name" value="ZINC_FINGER_C2H2_2"/>
    <property type="match status" value="3"/>
</dbReference>
<keyword evidence="2" id="KW-0479">Metal-binding</keyword>
<feature type="compositionally biased region" description="Acidic residues" evidence="10">
    <location>
        <begin position="254"/>
        <end position="291"/>
    </location>
</feature>
<dbReference type="InterPro" id="IPR019734">
    <property type="entry name" value="TPR_rpt"/>
</dbReference>
<feature type="region of interest" description="Disordered" evidence="10">
    <location>
        <begin position="336"/>
        <end position="389"/>
    </location>
</feature>
<evidence type="ECO:0000256" key="8">
    <source>
        <dbReference type="PROSITE-ProRule" id="PRU00042"/>
    </source>
</evidence>
<keyword evidence="13" id="KW-1185">Reference proteome</keyword>
<dbReference type="SUPFAM" id="SSF57667">
    <property type="entry name" value="beta-beta-alpha zinc fingers"/>
    <property type="match status" value="1"/>
</dbReference>